<reference evidence="9 10" key="1">
    <citation type="submission" date="2021-01" db="EMBL/GenBank/DDBJ databases">
        <title>Genomic Encyclopedia of Type Strains, Phase IV (KMG-IV): sequencing the most valuable type-strain genomes for metagenomic binning, comparative biology and taxonomic classification.</title>
        <authorList>
            <person name="Goeker M."/>
        </authorList>
    </citation>
    <scope>NUCLEOTIDE SEQUENCE [LARGE SCALE GENOMIC DNA]</scope>
    <source>
        <strain evidence="9 10">DSM 105453</strain>
    </source>
</reference>
<comment type="similarity">
    <text evidence="2">Belongs to the amino acid-polyamine-organocation (APC) superfamily. Spore germination protein (SGP) (TC 2.A.3.9) family.</text>
</comment>
<dbReference type="PANTHER" id="PTHR34975:SF2">
    <property type="entry name" value="SPORE GERMINATION PROTEIN A2"/>
    <property type="match status" value="1"/>
</dbReference>
<keyword evidence="4" id="KW-0309">Germination</keyword>
<gene>
    <name evidence="9" type="ORF">JOC94_002493</name>
</gene>
<sequence length="363" mass="40923">MEKAKISSYQLFVLILLFQLGSALLLPLATDVKQDAWIAVLIGLIGGILLFFIYYRIYTYYPDALPTTYLQKIIGTFFGRILAFLYLIYFVYLSARVLRDFGEMLAILGYSNTPIAVNQALLLLVVIYTIKKGIEVLARTGEIFFIFIYLLAIIGFILIVLSGLINFDKLRPVLEHGIIPVVKVAMTQNIYFPFGEMVAFCMIFPYLKHPSKLKATAIFAIGLSGINLAISTAVNISVLGAAYISRTQFPLLVTVQAIELAQFLERLDIFFMLAMIILGFFKISIFFYVAIIGTADLFHLKEPSRLAFPIGYVVLIFSIVIASNMSEHFEEGLEMIPVYLHLPFQVIIPFILLVIAIFKNWKG</sequence>
<protein>
    <submittedName>
        <fullName evidence="9">Spore germination protein KB</fullName>
    </submittedName>
</protein>
<dbReference type="RefSeq" id="WP_077113820.1">
    <property type="nucleotide sequence ID" value="NZ_JAFBFH010000015.1"/>
</dbReference>
<keyword evidence="10" id="KW-1185">Reference proteome</keyword>
<feature type="transmembrane region" description="Helical" evidence="8">
    <location>
        <begin position="219"/>
        <end position="244"/>
    </location>
</feature>
<evidence type="ECO:0000256" key="7">
    <source>
        <dbReference type="ARBA" id="ARBA00023136"/>
    </source>
</evidence>
<feature type="transmembrane region" description="Helical" evidence="8">
    <location>
        <begin position="338"/>
        <end position="358"/>
    </location>
</feature>
<keyword evidence="5 8" id="KW-0812">Transmembrane</keyword>
<evidence type="ECO:0000313" key="10">
    <source>
        <dbReference type="Proteomes" id="UP000823485"/>
    </source>
</evidence>
<proteinExistence type="inferred from homology"/>
<dbReference type="PANTHER" id="PTHR34975">
    <property type="entry name" value="SPORE GERMINATION PROTEIN A2"/>
    <property type="match status" value="1"/>
</dbReference>
<dbReference type="EMBL" id="JAFBFH010000015">
    <property type="protein sequence ID" value="MBM7715505.1"/>
    <property type="molecule type" value="Genomic_DNA"/>
</dbReference>
<accession>A0ABS2R807</accession>
<keyword evidence="6 8" id="KW-1133">Transmembrane helix</keyword>
<evidence type="ECO:0000256" key="3">
    <source>
        <dbReference type="ARBA" id="ARBA00022448"/>
    </source>
</evidence>
<evidence type="ECO:0000256" key="4">
    <source>
        <dbReference type="ARBA" id="ARBA00022544"/>
    </source>
</evidence>
<evidence type="ECO:0000256" key="8">
    <source>
        <dbReference type="SAM" id="Phobius"/>
    </source>
</evidence>
<feature type="transmembrane region" description="Helical" evidence="8">
    <location>
        <begin position="107"/>
        <end position="130"/>
    </location>
</feature>
<dbReference type="Pfam" id="PF03845">
    <property type="entry name" value="Spore_permease"/>
    <property type="match status" value="1"/>
</dbReference>
<keyword evidence="7 8" id="KW-0472">Membrane</keyword>
<evidence type="ECO:0000256" key="1">
    <source>
        <dbReference type="ARBA" id="ARBA00004141"/>
    </source>
</evidence>
<comment type="subcellular location">
    <subcellularLocation>
        <location evidence="1">Membrane</location>
        <topology evidence="1">Multi-pass membrane protein</topology>
    </subcellularLocation>
</comment>
<feature type="transmembrane region" description="Helical" evidence="8">
    <location>
        <begin position="306"/>
        <end position="326"/>
    </location>
</feature>
<name>A0ABS2R807_9BACI</name>
<dbReference type="NCBIfam" id="TIGR00912">
    <property type="entry name" value="2A0309"/>
    <property type="match status" value="1"/>
</dbReference>
<comment type="caution">
    <text evidence="9">The sequence shown here is derived from an EMBL/GenBank/DDBJ whole genome shotgun (WGS) entry which is preliminary data.</text>
</comment>
<feature type="transmembrane region" description="Helical" evidence="8">
    <location>
        <begin position="269"/>
        <end position="294"/>
    </location>
</feature>
<dbReference type="Proteomes" id="UP000823485">
    <property type="component" value="Unassembled WGS sequence"/>
</dbReference>
<organism evidence="9 10">
    <name type="scientific">Siminovitchia thermophila</name>
    <dbReference type="NCBI Taxonomy" id="1245522"/>
    <lineage>
        <taxon>Bacteria</taxon>
        <taxon>Bacillati</taxon>
        <taxon>Bacillota</taxon>
        <taxon>Bacilli</taxon>
        <taxon>Bacillales</taxon>
        <taxon>Bacillaceae</taxon>
        <taxon>Siminovitchia</taxon>
    </lineage>
</organism>
<dbReference type="InterPro" id="IPR004761">
    <property type="entry name" value="Spore_GerAB"/>
</dbReference>
<feature type="transmembrane region" description="Helical" evidence="8">
    <location>
        <begin position="36"/>
        <end position="57"/>
    </location>
</feature>
<keyword evidence="3" id="KW-0813">Transport</keyword>
<evidence type="ECO:0000313" key="9">
    <source>
        <dbReference type="EMBL" id="MBM7715505.1"/>
    </source>
</evidence>
<evidence type="ECO:0000256" key="5">
    <source>
        <dbReference type="ARBA" id="ARBA00022692"/>
    </source>
</evidence>
<feature type="transmembrane region" description="Helical" evidence="8">
    <location>
        <begin position="77"/>
        <end position="95"/>
    </location>
</feature>
<evidence type="ECO:0000256" key="6">
    <source>
        <dbReference type="ARBA" id="ARBA00022989"/>
    </source>
</evidence>
<feature type="transmembrane region" description="Helical" evidence="8">
    <location>
        <begin position="190"/>
        <end position="207"/>
    </location>
</feature>
<feature type="transmembrane region" description="Helical" evidence="8">
    <location>
        <begin position="142"/>
        <end position="165"/>
    </location>
</feature>
<evidence type="ECO:0000256" key="2">
    <source>
        <dbReference type="ARBA" id="ARBA00007998"/>
    </source>
</evidence>
<feature type="transmembrane region" description="Helical" evidence="8">
    <location>
        <begin position="12"/>
        <end position="30"/>
    </location>
</feature>